<gene>
    <name evidence="3" type="ORF">ACFPTN_14600</name>
</gene>
<reference evidence="4" key="1">
    <citation type="journal article" date="2019" name="Int. J. Syst. Evol. Microbiol.">
        <title>The Global Catalogue of Microorganisms (GCM) 10K type strain sequencing project: providing services to taxonomists for standard genome sequencing and annotation.</title>
        <authorList>
            <consortium name="The Broad Institute Genomics Platform"/>
            <consortium name="The Broad Institute Genome Sequencing Center for Infectious Disease"/>
            <person name="Wu L."/>
            <person name="Ma J."/>
        </authorList>
    </citation>
    <scope>NUCLEOTIDE SEQUENCE [LARGE SCALE GENOMIC DNA]</scope>
    <source>
        <strain evidence="4">SHR3</strain>
    </source>
</reference>
<dbReference type="RefSeq" id="WP_096447398.1">
    <property type="nucleotide sequence ID" value="NZ_JBHSOG010000051.1"/>
</dbReference>
<evidence type="ECO:0000259" key="2">
    <source>
        <dbReference type="Pfam" id="PF07589"/>
    </source>
</evidence>
<organism evidence="3 4">
    <name type="scientific">Thauera sinica</name>
    <dbReference type="NCBI Taxonomy" id="2665146"/>
    <lineage>
        <taxon>Bacteria</taxon>
        <taxon>Pseudomonadati</taxon>
        <taxon>Pseudomonadota</taxon>
        <taxon>Betaproteobacteria</taxon>
        <taxon>Rhodocyclales</taxon>
        <taxon>Zoogloeaceae</taxon>
        <taxon>Thauera</taxon>
    </lineage>
</organism>
<name>A0ABW1ATZ2_9RHOO</name>
<protein>
    <submittedName>
        <fullName evidence="3">PEP-CTERM sorting domain-containing protein</fullName>
    </submittedName>
</protein>
<evidence type="ECO:0000313" key="4">
    <source>
        <dbReference type="Proteomes" id="UP001595974"/>
    </source>
</evidence>
<sequence length="225" mass="23380">MTMPKFLPLLAALATSTAANAVVLVQTNDPGFYNNSIGTALNGTNGGEAGPFPVSNDANLTFSNAPDLSAASAALGNWLTDPLDLNANWSYRTSIPNSWTPGSEVAVIYQFDTLGATNVVASFGVDNGIFVWLNGVYLFGARGPGSYVPGEYVINIGDLSAGTHFLQLLLEDHGSVNGYAVTITADEFIPGPGPGGGTVPEPEILALLGIGLAGIGFQQYKKKKR</sequence>
<dbReference type="Proteomes" id="UP001595974">
    <property type="component" value="Unassembled WGS sequence"/>
</dbReference>
<evidence type="ECO:0000313" key="3">
    <source>
        <dbReference type="EMBL" id="MFC5770607.1"/>
    </source>
</evidence>
<dbReference type="InterPro" id="IPR013424">
    <property type="entry name" value="Ice-binding_C"/>
</dbReference>
<dbReference type="NCBIfam" id="TIGR02595">
    <property type="entry name" value="PEP_CTERM"/>
    <property type="match status" value="1"/>
</dbReference>
<feature type="domain" description="Ice-binding protein C-terminal" evidence="2">
    <location>
        <begin position="198"/>
        <end position="217"/>
    </location>
</feature>
<feature type="chain" id="PRO_5046242608" evidence="1">
    <location>
        <begin position="22"/>
        <end position="225"/>
    </location>
</feature>
<keyword evidence="4" id="KW-1185">Reference proteome</keyword>
<dbReference type="Pfam" id="PF07589">
    <property type="entry name" value="PEP-CTERM"/>
    <property type="match status" value="1"/>
</dbReference>
<keyword evidence="1" id="KW-0732">Signal</keyword>
<dbReference type="EMBL" id="JBHSOG010000051">
    <property type="protein sequence ID" value="MFC5770607.1"/>
    <property type="molecule type" value="Genomic_DNA"/>
</dbReference>
<accession>A0ABW1ATZ2</accession>
<comment type="caution">
    <text evidence="3">The sequence shown here is derived from an EMBL/GenBank/DDBJ whole genome shotgun (WGS) entry which is preliminary data.</text>
</comment>
<evidence type="ECO:0000256" key="1">
    <source>
        <dbReference type="SAM" id="SignalP"/>
    </source>
</evidence>
<proteinExistence type="predicted"/>
<feature type="signal peptide" evidence="1">
    <location>
        <begin position="1"/>
        <end position="21"/>
    </location>
</feature>